<comment type="caution">
    <text evidence="7">The sequence shown here is derived from an EMBL/GenBank/DDBJ whole genome shotgun (WGS) entry which is preliminary data.</text>
</comment>
<dbReference type="Gene3D" id="3.50.50.100">
    <property type="match status" value="1"/>
</dbReference>
<dbReference type="InterPro" id="IPR000408">
    <property type="entry name" value="Reg_chr_condens"/>
</dbReference>
<dbReference type="EMBL" id="JAMXFA010000010">
    <property type="protein sequence ID" value="MCT7978002.1"/>
    <property type="molecule type" value="Genomic_DNA"/>
</dbReference>
<keyword evidence="8" id="KW-1185">Reference proteome</keyword>
<reference evidence="7 8" key="1">
    <citation type="journal article" date="2022" name="Front. Microbiol.">
        <title>High genomic differentiation and limited gene flow indicate recent cryptic speciation within the genus Laspinema (cyanobacteria).</title>
        <authorList>
            <person name="Stanojkovic A."/>
            <person name="Skoupy S."/>
            <person name="Skaloud P."/>
            <person name="Dvorak P."/>
        </authorList>
    </citation>
    <scope>NUCLEOTIDE SEQUENCE [LARGE SCALE GENOMIC DNA]</scope>
    <source>
        <strain evidence="7 8">D3b</strain>
    </source>
</reference>
<dbReference type="InterPro" id="IPR023753">
    <property type="entry name" value="FAD/NAD-binding_dom"/>
</dbReference>
<accession>A0ABT2N5Z9</accession>
<comment type="cofactor">
    <cofactor evidence="1">
        <name>FAD</name>
        <dbReference type="ChEBI" id="CHEBI:57692"/>
    </cofactor>
</comment>
<evidence type="ECO:0000256" key="2">
    <source>
        <dbReference type="ARBA" id="ARBA00005272"/>
    </source>
</evidence>
<dbReference type="InterPro" id="IPR051169">
    <property type="entry name" value="NADH-Q_oxidoreductase"/>
</dbReference>
<evidence type="ECO:0000259" key="6">
    <source>
        <dbReference type="Pfam" id="PF07992"/>
    </source>
</evidence>
<dbReference type="SUPFAM" id="SSF51905">
    <property type="entry name" value="FAD/NAD(P)-binding domain"/>
    <property type="match status" value="1"/>
</dbReference>
<keyword evidence="3" id="KW-0285">Flavoprotein</keyword>
<dbReference type="InterPro" id="IPR017584">
    <property type="entry name" value="Pyridine_nucleo_diS_OxRdtase_N"/>
</dbReference>
<name>A0ABT2N5Z9_9CYAN</name>
<dbReference type="PRINTS" id="PR00368">
    <property type="entry name" value="FADPNR"/>
</dbReference>
<keyword evidence="5" id="KW-0560">Oxidoreductase</keyword>
<feature type="domain" description="FAD/NAD(P)-binding" evidence="6">
    <location>
        <begin position="2"/>
        <end position="313"/>
    </location>
</feature>
<dbReference type="InterPro" id="IPR036188">
    <property type="entry name" value="FAD/NAD-bd_sf"/>
</dbReference>
<dbReference type="RefSeq" id="WP_261235346.1">
    <property type="nucleotide sequence ID" value="NZ_JAMXFA010000010.1"/>
</dbReference>
<comment type="similarity">
    <text evidence="2">Belongs to the NADH dehydrogenase family.</text>
</comment>
<evidence type="ECO:0000256" key="4">
    <source>
        <dbReference type="ARBA" id="ARBA00022827"/>
    </source>
</evidence>
<dbReference type="PROSITE" id="PS00626">
    <property type="entry name" value="RCC1_2"/>
    <property type="match status" value="1"/>
</dbReference>
<organism evidence="7 8">
    <name type="scientific">Laspinema olomoucense D3b</name>
    <dbReference type="NCBI Taxonomy" id="2953688"/>
    <lineage>
        <taxon>Bacteria</taxon>
        <taxon>Bacillati</taxon>
        <taxon>Cyanobacteriota</taxon>
        <taxon>Cyanophyceae</taxon>
        <taxon>Oscillatoriophycideae</taxon>
        <taxon>Oscillatoriales</taxon>
        <taxon>Laspinemataceae</taxon>
        <taxon>Laspinema</taxon>
        <taxon>Laspinema olomoucense</taxon>
    </lineage>
</organism>
<keyword evidence="4" id="KW-0274">FAD</keyword>
<dbReference type="PANTHER" id="PTHR42913">
    <property type="entry name" value="APOPTOSIS-INDUCING FACTOR 1"/>
    <property type="match status" value="1"/>
</dbReference>
<protein>
    <submittedName>
        <fullName evidence="7">FAD-dependent oxidoreductase</fullName>
    </submittedName>
</protein>
<dbReference type="Proteomes" id="UP001525961">
    <property type="component" value="Unassembled WGS sequence"/>
</dbReference>
<dbReference type="Pfam" id="PF07992">
    <property type="entry name" value="Pyr_redox_2"/>
    <property type="match status" value="1"/>
</dbReference>
<evidence type="ECO:0000313" key="7">
    <source>
        <dbReference type="EMBL" id="MCT7978002.1"/>
    </source>
</evidence>
<evidence type="ECO:0000256" key="5">
    <source>
        <dbReference type="ARBA" id="ARBA00023002"/>
    </source>
</evidence>
<proteinExistence type="inferred from homology"/>
<evidence type="ECO:0000256" key="3">
    <source>
        <dbReference type="ARBA" id="ARBA00022630"/>
    </source>
</evidence>
<evidence type="ECO:0000256" key="1">
    <source>
        <dbReference type="ARBA" id="ARBA00001974"/>
    </source>
</evidence>
<gene>
    <name evidence="7" type="ORF">NG792_09825</name>
</gene>
<dbReference type="NCBIfam" id="TIGR03169">
    <property type="entry name" value="Nterm_to_SelD"/>
    <property type="match status" value="1"/>
</dbReference>
<sequence length="383" mass="42324">MKDLVLIGGGHSHAIALREFAKSPLLGIRITLISDVLQTPYSGMLPGYLAGFYTFDEAHIDLRPLANLAQAEFYCDRAIALDLQQNQVLCANRPPIPFDVLSIDIGSTPATLNVPGAATYAIPAKPVPKLLESWQQFREEVLQSPEQIRSLATVGGGAGGVELTLSIQAHLNKILAPQYRQNIEYHLFHSSSHILSSHSQYAARTLTKIMQNRGIHLHLNQTVTQLKKQTSERLELNCQSGLTLECDRIFWVTQAAAPDWLSASGLSTDNQGFIQVNHHLQSVSHPNIFASGDIATLLNNPRPKAGVFAVRQGKPLFENLCRRLQDKPLISYHPQQQFLTLIGTGTGKAVASRGRFGIGPFRLLWTCKDWIDRRFMEAIAPKG</sequence>
<dbReference type="PANTHER" id="PTHR42913:SF9">
    <property type="entry name" value="SLR1591 PROTEIN"/>
    <property type="match status" value="1"/>
</dbReference>
<evidence type="ECO:0000313" key="8">
    <source>
        <dbReference type="Proteomes" id="UP001525961"/>
    </source>
</evidence>